<dbReference type="Proteomes" id="UP000029278">
    <property type="component" value="Unassembled WGS sequence"/>
</dbReference>
<dbReference type="STRING" id="44252.DJ90_6559"/>
<reference evidence="1 2" key="1">
    <citation type="submission" date="2014-04" db="EMBL/GenBank/DDBJ databases">
        <authorList>
            <person name="Bishop-Lilly K.A."/>
            <person name="Broomall S.M."/>
            <person name="Chain P.S."/>
            <person name="Chertkov O."/>
            <person name="Coyne S.R."/>
            <person name="Daligault H.E."/>
            <person name="Davenport K.W."/>
            <person name="Erkkila T."/>
            <person name="Frey K.G."/>
            <person name="Gibbons H.S."/>
            <person name="Gu W."/>
            <person name="Jaissle J."/>
            <person name="Johnson S.L."/>
            <person name="Koroleva G.I."/>
            <person name="Ladner J.T."/>
            <person name="Lo C.-C."/>
            <person name="Minogue T.D."/>
            <person name="Munk C."/>
            <person name="Palacios G.F."/>
            <person name="Redden C.L."/>
            <person name="Rosenzweig C.N."/>
            <person name="Scholz M.B."/>
            <person name="Teshima H."/>
            <person name="Xu Y."/>
        </authorList>
    </citation>
    <scope>NUCLEOTIDE SEQUENCE [LARGE SCALE GENOMIC DNA]</scope>
    <source>
        <strain evidence="1 2">8244</strain>
    </source>
</reference>
<organism evidence="1 2">
    <name type="scientific">Paenibacillus macerans</name>
    <name type="common">Bacillus macerans</name>
    <dbReference type="NCBI Taxonomy" id="44252"/>
    <lineage>
        <taxon>Bacteria</taxon>
        <taxon>Bacillati</taxon>
        <taxon>Bacillota</taxon>
        <taxon>Bacilli</taxon>
        <taxon>Bacillales</taxon>
        <taxon>Paenibacillaceae</taxon>
        <taxon>Paenibacillus</taxon>
    </lineage>
</organism>
<accession>A0A090ZMT8</accession>
<dbReference type="AlphaFoldDB" id="A0A090ZMT8"/>
<evidence type="ECO:0000313" key="2">
    <source>
        <dbReference type="Proteomes" id="UP000029278"/>
    </source>
</evidence>
<keyword evidence="2" id="KW-1185">Reference proteome</keyword>
<dbReference type="PATRIC" id="fig|44252.3.peg.387"/>
<protein>
    <submittedName>
        <fullName evidence="1">Uncharacterized protein</fullName>
    </submittedName>
</protein>
<name>A0A090ZMT8_PAEMA</name>
<gene>
    <name evidence="1" type="ORF">DJ90_6559</name>
</gene>
<dbReference type="EMBL" id="JMQA01000004">
    <property type="protein sequence ID" value="KFN11932.1"/>
    <property type="molecule type" value="Genomic_DNA"/>
</dbReference>
<dbReference type="HOGENOM" id="CLU_3138555_0_0_9"/>
<comment type="caution">
    <text evidence="1">The sequence shown here is derived from an EMBL/GenBank/DDBJ whole genome shotgun (WGS) entry which is preliminary data.</text>
</comment>
<sequence length="49" mass="5890">MGNFRGMTIQYRLKKFIIVVRIRNRSQRRKIALLEISNELILLVLSFKL</sequence>
<evidence type="ECO:0000313" key="1">
    <source>
        <dbReference type="EMBL" id="KFN11932.1"/>
    </source>
</evidence>
<proteinExistence type="predicted"/>